<keyword evidence="3" id="KW-1185">Reference proteome</keyword>
<gene>
    <name evidence="2" type="primary">Hypp7256</name>
    <name evidence="2" type="ORF">BLAG_LOCUS6973</name>
</gene>
<sequence length="111" mass="12107">MYPTYIRRKLTVYSAEATDPSPETGPAFPGADSTCKTAQLCVCVKSQQGHYGDKAGGSKQQTQHNGWQRNPSIASITGHTCRDQVRPGAASRRTLSPKRRSAGGTRTTRRR</sequence>
<evidence type="ECO:0000313" key="3">
    <source>
        <dbReference type="Proteomes" id="UP000838412"/>
    </source>
</evidence>
<organism evidence="2 3">
    <name type="scientific">Branchiostoma lanceolatum</name>
    <name type="common">Common lancelet</name>
    <name type="synonym">Amphioxus lanceolatum</name>
    <dbReference type="NCBI Taxonomy" id="7740"/>
    <lineage>
        <taxon>Eukaryota</taxon>
        <taxon>Metazoa</taxon>
        <taxon>Chordata</taxon>
        <taxon>Cephalochordata</taxon>
        <taxon>Leptocardii</taxon>
        <taxon>Amphioxiformes</taxon>
        <taxon>Branchiostomatidae</taxon>
        <taxon>Branchiostoma</taxon>
    </lineage>
</organism>
<feature type="region of interest" description="Disordered" evidence="1">
    <location>
        <begin position="49"/>
        <end position="111"/>
    </location>
</feature>
<feature type="compositionally biased region" description="Basic residues" evidence="1">
    <location>
        <begin position="95"/>
        <end position="111"/>
    </location>
</feature>
<evidence type="ECO:0000256" key="1">
    <source>
        <dbReference type="SAM" id="MobiDB-lite"/>
    </source>
</evidence>
<proteinExistence type="predicted"/>
<reference evidence="2" key="1">
    <citation type="submission" date="2022-01" db="EMBL/GenBank/DDBJ databases">
        <authorList>
            <person name="Braso-Vives M."/>
        </authorList>
    </citation>
    <scope>NUCLEOTIDE SEQUENCE</scope>
</reference>
<feature type="compositionally biased region" description="Polar residues" evidence="1">
    <location>
        <begin position="58"/>
        <end position="78"/>
    </location>
</feature>
<accession>A0A8J9YYT5</accession>
<dbReference type="EMBL" id="OV696699">
    <property type="protein sequence ID" value="CAH1244314.1"/>
    <property type="molecule type" value="Genomic_DNA"/>
</dbReference>
<dbReference type="Proteomes" id="UP000838412">
    <property type="component" value="Chromosome 14"/>
</dbReference>
<protein>
    <submittedName>
        <fullName evidence="2">Hypp7256 protein</fullName>
    </submittedName>
</protein>
<name>A0A8J9YYT5_BRALA</name>
<dbReference type="AlphaFoldDB" id="A0A8J9YYT5"/>
<evidence type="ECO:0000313" key="2">
    <source>
        <dbReference type="EMBL" id="CAH1244314.1"/>
    </source>
</evidence>